<comment type="caution">
    <text evidence="2">The sequence shown here is derived from an EMBL/GenBank/DDBJ whole genome shotgun (WGS) entry which is preliminary data.</text>
</comment>
<evidence type="ECO:0000313" key="3">
    <source>
        <dbReference type="Proteomes" id="UP001158066"/>
    </source>
</evidence>
<dbReference type="EMBL" id="FXUF01000001">
    <property type="protein sequence ID" value="SMP41247.1"/>
    <property type="molecule type" value="Genomic_DNA"/>
</dbReference>
<sequence length="51" mass="5982">MFSQEFLIVPAVIFFIILISIQYALNQIVQLLKEIKKLLDKNNHNQNPPML</sequence>
<reference evidence="2" key="1">
    <citation type="submission" date="2017-05" db="EMBL/GenBank/DDBJ databases">
        <authorList>
            <person name="Varghese N."/>
            <person name="Submissions S."/>
        </authorList>
    </citation>
    <scope>NUCLEOTIDE SEQUENCE</scope>
    <source>
        <strain evidence="2">Su22</strain>
    </source>
</reference>
<keyword evidence="1" id="KW-0812">Transmembrane</keyword>
<keyword evidence="1" id="KW-1133">Transmembrane helix</keyword>
<protein>
    <submittedName>
        <fullName evidence="2">Uncharacterized protein</fullName>
    </submittedName>
</protein>
<keyword evidence="3" id="KW-1185">Reference proteome</keyword>
<dbReference type="Proteomes" id="UP001158066">
    <property type="component" value="Unassembled WGS sequence"/>
</dbReference>
<dbReference type="AlphaFoldDB" id="A0AA45WTF7"/>
<dbReference type="RefSeq" id="WP_283407812.1">
    <property type="nucleotide sequence ID" value="NZ_FXUF01000001.1"/>
</dbReference>
<proteinExistence type="predicted"/>
<evidence type="ECO:0000256" key="1">
    <source>
        <dbReference type="SAM" id="Phobius"/>
    </source>
</evidence>
<gene>
    <name evidence="2" type="ORF">SAMN06296020_101473</name>
</gene>
<evidence type="ECO:0000313" key="2">
    <source>
        <dbReference type="EMBL" id="SMP41247.1"/>
    </source>
</evidence>
<organism evidence="2 3">
    <name type="scientific">Anoxynatronum buryatiense</name>
    <dbReference type="NCBI Taxonomy" id="489973"/>
    <lineage>
        <taxon>Bacteria</taxon>
        <taxon>Bacillati</taxon>
        <taxon>Bacillota</taxon>
        <taxon>Clostridia</taxon>
        <taxon>Eubacteriales</taxon>
        <taxon>Clostridiaceae</taxon>
        <taxon>Anoxynatronum</taxon>
    </lineage>
</organism>
<accession>A0AA45WTF7</accession>
<name>A0AA45WTF7_9CLOT</name>
<feature type="transmembrane region" description="Helical" evidence="1">
    <location>
        <begin position="6"/>
        <end position="25"/>
    </location>
</feature>
<keyword evidence="1" id="KW-0472">Membrane</keyword>